<protein>
    <submittedName>
        <fullName evidence="1">Uncharacterized protein</fullName>
    </submittedName>
</protein>
<reference evidence="1 2" key="1">
    <citation type="submission" date="2021-06" db="EMBL/GenBank/DDBJ databases">
        <authorList>
            <person name="Palmer J.M."/>
        </authorList>
    </citation>
    <scope>NUCLEOTIDE SEQUENCE [LARGE SCALE GENOMIC DNA]</scope>
    <source>
        <strain evidence="1 2">AS_MEX2019</strain>
        <tissue evidence="1">Muscle</tissue>
    </source>
</reference>
<sequence>MKRKGKKMMNLRDPNVCRTIIERGNRRLEMFALGGLLRAGSTFFRSAGTLLLPVRTISTECPAYTRTVFS</sequence>
<dbReference type="Proteomes" id="UP001469553">
    <property type="component" value="Unassembled WGS sequence"/>
</dbReference>
<evidence type="ECO:0000313" key="2">
    <source>
        <dbReference type="Proteomes" id="UP001469553"/>
    </source>
</evidence>
<organism evidence="1 2">
    <name type="scientific">Ameca splendens</name>
    <dbReference type="NCBI Taxonomy" id="208324"/>
    <lineage>
        <taxon>Eukaryota</taxon>
        <taxon>Metazoa</taxon>
        <taxon>Chordata</taxon>
        <taxon>Craniata</taxon>
        <taxon>Vertebrata</taxon>
        <taxon>Euteleostomi</taxon>
        <taxon>Actinopterygii</taxon>
        <taxon>Neopterygii</taxon>
        <taxon>Teleostei</taxon>
        <taxon>Neoteleostei</taxon>
        <taxon>Acanthomorphata</taxon>
        <taxon>Ovalentaria</taxon>
        <taxon>Atherinomorphae</taxon>
        <taxon>Cyprinodontiformes</taxon>
        <taxon>Goodeidae</taxon>
        <taxon>Ameca</taxon>
    </lineage>
</organism>
<evidence type="ECO:0000313" key="1">
    <source>
        <dbReference type="EMBL" id="MEQ2286941.1"/>
    </source>
</evidence>
<gene>
    <name evidence="1" type="ORF">AMECASPLE_007521</name>
</gene>
<comment type="caution">
    <text evidence="1">The sequence shown here is derived from an EMBL/GenBank/DDBJ whole genome shotgun (WGS) entry which is preliminary data.</text>
</comment>
<proteinExistence type="predicted"/>
<dbReference type="EMBL" id="JAHRIP010019194">
    <property type="protein sequence ID" value="MEQ2286941.1"/>
    <property type="molecule type" value="Genomic_DNA"/>
</dbReference>
<name>A0ABV0XZP9_9TELE</name>
<accession>A0ABV0XZP9</accession>
<keyword evidence="2" id="KW-1185">Reference proteome</keyword>